<reference evidence="1 2" key="1">
    <citation type="submission" date="2018-12" db="EMBL/GenBank/DDBJ databases">
        <title>Marinifilum JC070 sp. nov., a marine bacterium isolated from Yongle Blue Hole in the South China Sea.</title>
        <authorList>
            <person name="Fu T."/>
        </authorList>
    </citation>
    <scope>NUCLEOTIDE SEQUENCE [LARGE SCALE GENOMIC DNA]</scope>
    <source>
        <strain evidence="1 2">JC070</strain>
    </source>
</reference>
<evidence type="ECO:0000313" key="1">
    <source>
        <dbReference type="EMBL" id="NOU61759.1"/>
    </source>
</evidence>
<name>A0ABX1X0Z5_9BACT</name>
<evidence type="ECO:0000313" key="2">
    <source>
        <dbReference type="Proteomes" id="UP000732105"/>
    </source>
</evidence>
<organism evidence="1 2">
    <name type="scientific">Marinifilum caeruleilacunae</name>
    <dbReference type="NCBI Taxonomy" id="2499076"/>
    <lineage>
        <taxon>Bacteria</taxon>
        <taxon>Pseudomonadati</taxon>
        <taxon>Bacteroidota</taxon>
        <taxon>Bacteroidia</taxon>
        <taxon>Marinilabiliales</taxon>
        <taxon>Marinifilaceae</taxon>
    </lineage>
</organism>
<dbReference type="EMBL" id="RZNH01000041">
    <property type="protein sequence ID" value="NOU61759.1"/>
    <property type="molecule type" value="Genomic_DNA"/>
</dbReference>
<proteinExistence type="predicted"/>
<comment type="caution">
    <text evidence="1">The sequence shown here is derived from an EMBL/GenBank/DDBJ whole genome shotgun (WGS) entry which is preliminary data.</text>
</comment>
<dbReference type="Proteomes" id="UP000732105">
    <property type="component" value="Unassembled WGS sequence"/>
</dbReference>
<keyword evidence="2" id="KW-1185">Reference proteome</keyword>
<protein>
    <recommendedName>
        <fullName evidence="3">Transposase IS4-like domain-containing protein</fullName>
    </recommendedName>
</protein>
<gene>
    <name evidence="1" type="ORF">ELS83_18335</name>
</gene>
<evidence type="ECO:0008006" key="3">
    <source>
        <dbReference type="Google" id="ProtNLM"/>
    </source>
</evidence>
<accession>A0ABX1X0Z5</accession>
<sequence>MLRSTRLADAGYGSLEDYAVLERESLSVTLLHTKLKRPVPKALHSARKKNTGGGKLLFVNEEW</sequence>